<dbReference type="RefSeq" id="WP_107865709.1">
    <property type="nucleotide sequence ID" value="NZ_QAON01000007.1"/>
</dbReference>
<proteinExistence type="predicted"/>
<keyword evidence="3" id="KW-1185">Reference proteome</keyword>
<comment type="caution">
    <text evidence="2">The sequence shown here is derived from an EMBL/GenBank/DDBJ whole genome shotgun (WGS) entry which is preliminary data.</text>
</comment>
<evidence type="ECO:0000259" key="1">
    <source>
        <dbReference type="Pfam" id="PF20243"/>
    </source>
</evidence>
<dbReference type="NCBIfam" id="TIGR04052">
    <property type="entry name" value="MbnP_like_WxW"/>
    <property type="match status" value="1"/>
</dbReference>
<evidence type="ECO:0000313" key="3">
    <source>
        <dbReference type="Proteomes" id="UP000244223"/>
    </source>
</evidence>
<dbReference type="Pfam" id="PF20243">
    <property type="entry name" value="MbnP"/>
    <property type="match status" value="1"/>
</dbReference>
<dbReference type="Proteomes" id="UP000244223">
    <property type="component" value="Unassembled WGS sequence"/>
</dbReference>
<protein>
    <submittedName>
        <fullName evidence="2">Methanobactin biosynthesis cassette protein MbnP</fullName>
    </submittedName>
</protein>
<name>A0A2T5IZE0_9GAMM</name>
<dbReference type="OrthoDB" id="64245at2"/>
<feature type="domain" description="Copper-binding protein MbnP-like" evidence="1">
    <location>
        <begin position="32"/>
        <end position="274"/>
    </location>
</feature>
<dbReference type="AlphaFoldDB" id="A0A2T5IZE0"/>
<accession>A0A2T5IZE0</accession>
<evidence type="ECO:0000313" key="2">
    <source>
        <dbReference type="EMBL" id="PTQ89384.1"/>
    </source>
</evidence>
<gene>
    <name evidence="2" type="ORF">C8N29_107117</name>
</gene>
<sequence>MRYTAIAALSVFTLALTGCGGGSDDVAVNAKQNITIQFAAQANGADVKCGAVNRINNLGASSQTAQLQDLRFYIADIKLINSQGQLKTVSLNKNNYQNYGVALLDFEDATGACENNATGTAGTNTAVVGEVEAGTYTGIQFLLGVPDTGVDSTGKTIALSHSDVMTAQAPLDIMSMGWSWQLGRRFVKIELQPDGQVTDTETSSKSPTWFLHLGATDCVDAPDTPALYSCSKPNLNTISLNSFNPSTQKVALDLTALFANTDIAVNKKTTMGCMSETNDTDCPEIFNAMGIDLATGKKSTTHTQTMFKVINK</sequence>
<dbReference type="InterPro" id="IPR046863">
    <property type="entry name" value="MbnP-like_dom"/>
</dbReference>
<dbReference type="InterPro" id="IPR023977">
    <property type="entry name" value="MbnP-like"/>
</dbReference>
<dbReference type="PROSITE" id="PS51257">
    <property type="entry name" value="PROKAR_LIPOPROTEIN"/>
    <property type="match status" value="1"/>
</dbReference>
<organism evidence="2 3">
    <name type="scientific">Agitococcus lubricus</name>
    <dbReference type="NCBI Taxonomy" id="1077255"/>
    <lineage>
        <taxon>Bacteria</taxon>
        <taxon>Pseudomonadati</taxon>
        <taxon>Pseudomonadota</taxon>
        <taxon>Gammaproteobacteria</taxon>
        <taxon>Moraxellales</taxon>
        <taxon>Moraxellaceae</taxon>
        <taxon>Agitococcus</taxon>
    </lineage>
</organism>
<reference evidence="2 3" key="1">
    <citation type="submission" date="2018-04" db="EMBL/GenBank/DDBJ databases">
        <title>Genomic Encyclopedia of Archaeal and Bacterial Type Strains, Phase II (KMG-II): from individual species to whole genera.</title>
        <authorList>
            <person name="Goeker M."/>
        </authorList>
    </citation>
    <scope>NUCLEOTIDE SEQUENCE [LARGE SCALE GENOMIC DNA]</scope>
    <source>
        <strain evidence="2 3">DSM 5822</strain>
    </source>
</reference>
<dbReference type="EMBL" id="QAON01000007">
    <property type="protein sequence ID" value="PTQ89384.1"/>
    <property type="molecule type" value="Genomic_DNA"/>
</dbReference>